<dbReference type="Gene3D" id="1.10.418.10">
    <property type="entry name" value="Calponin-like domain"/>
    <property type="match status" value="1"/>
</dbReference>
<evidence type="ECO:0000313" key="2">
    <source>
        <dbReference type="EMBL" id="MEQ2245019.1"/>
    </source>
</evidence>
<protein>
    <submittedName>
        <fullName evidence="2">Uncharacterized protein</fullName>
    </submittedName>
</protein>
<evidence type="ECO:0000256" key="1">
    <source>
        <dbReference type="SAM" id="MobiDB-lite"/>
    </source>
</evidence>
<accession>A0ABV0UJJ0</accession>
<dbReference type="Proteomes" id="UP001482620">
    <property type="component" value="Unassembled WGS sequence"/>
</dbReference>
<dbReference type="SUPFAM" id="SSF47576">
    <property type="entry name" value="Calponin-homology domain, CH-domain"/>
    <property type="match status" value="1"/>
</dbReference>
<feature type="non-terminal residue" evidence="2">
    <location>
        <position position="1"/>
    </location>
</feature>
<feature type="region of interest" description="Disordered" evidence="1">
    <location>
        <begin position="1"/>
        <end position="57"/>
    </location>
</feature>
<evidence type="ECO:0000313" key="3">
    <source>
        <dbReference type="Proteomes" id="UP001482620"/>
    </source>
</evidence>
<dbReference type="InterPro" id="IPR036872">
    <property type="entry name" value="CH_dom_sf"/>
</dbReference>
<name>A0ABV0UJJ0_9TELE</name>
<dbReference type="PROSITE" id="PS00019">
    <property type="entry name" value="ACTININ_1"/>
    <property type="match status" value="1"/>
</dbReference>
<sequence length="180" mass="20264">TAGGNPERTEIQTAEAGGWTGWHGSRHGDPGQRGRLKNGEIKGRGEQREKPDLSSGESWTMWPDYRSESHLNAHLYSLMCCADERDRVQKKTFTKWVNKHLIKGAVGCHCAVPKSIQGLRVLLRDPEWQATRDFQSSRAATLLLLNASLLQPTWIKQLNSLLSIHSALQRPDNQVNARFI</sequence>
<gene>
    <name evidence="2" type="ORF">ILYODFUR_023219</name>
</gene>
<dbReference type="EMBL" id="JAHRIQ010072146">
    <property type="protein sequence ID" value="MEQ2245019.1"/>
    <property type="molecule type" value="Genomic_DNA"/>
</dbReference>
<keyword evidence="3" id="KW-1185">Reference proteome</keyword>
<organism evidence="2 3">
    <name type="scientific">Ilyodon furcidens</name>
    <name type="common">goldbreast splitfin</name>
    <dbReference type="NCBI Taxonomy" id="33524"/>
    <lineage>
        <taxon>Eukaryota</taxon>
        <taxon>Metazoa</taxon>
        <taxon>Chordata</taxon>
        <taxon>Craniata</taxon>
        <taxon>Vertebrata</taxon>
        <taxon>Euteleostomi</taxon>
        <taxon>Actinopterygii</taxon>
        <taxon>Neopterygii</taxon>
        <taxon>Teleostei</taxon>
        <taxon>Neoteleostei</taxon>
        <taxon>Acanthomorphata</taxon>
        <taxon>Ovalentaria</taxon>
        <taxon>Atherinomorphae</taxon>
        <taxon>Cyprinodontiformes</taxon>
        <taxon>Goodeidae</taxon>
        <taxon>Ilyodon</taxon>
    </lineage>
</organism>
<comment type="caution">
    <text evidence="2">The sequence shown here is derived from an EMBL/GenBank/DDBJ whole genome shotgun (WGS) entry which is preliminary data.</text>
</comment>
<feature type="compositionally biased region" description="Basic and acidic residues" evidence="1">
    <location>
        <begin position="26"/>
        <end position="52"/>
    </location>
</feature>
<proteinExistence type="predicted"/>
<dbReference type="InterPro" id="IPR001589">
    <property type="entry name" value="Actinin_actin-bd_CS"/>
</dbReference>
<reference evidence="2 3" key="1">
    <citation type="submission" date="2021-06" db="EMBL/GenBank/DDBJ databases">
        <authorList>
            <person name="Palmer J.M."/>
        </authorList>
    </citation>
    <scope>NUCLEOTIDE SEQUENCE [LARGE SCALE GENOMIC DNA]</scope>
    <source>
        <strain evidence="3">if_2019</strain>
        <tissue evidence="2">Muscle</tissue>
    </source>
</reference>